<dbReference type="Pfam" id="PF13489">
    <property type="entry name" value="Methyltransf_23"/>
    <property type="match status" value="1"/>
</dbReference>
<dbReference type="GO" id="GO:0008168">
    <property type="term" value="F:methyltransferase activity"/>
    <property type="evidence" value="ECO:0007669"/>
    <property type="project" value="UniProtKB-KW"/>
</dbReference>
<dbReference type="InterPro" id="IPR029063">
    <property type="entry name" value="SAM-dependent_MTases_sf"/>
</dbReference>
<dbReference type="SUPFAM" id="SSF53335">
    <property type="entry name" value="S-adenosyl-L-methionine-dependent methyltransferases"/>
    <property type="match status" value="1"/>
</dbReference>
<dbReference type="Gene3D" id="3.40.50.150">
    <property type="entry name" value="Vaccinia Virus protein VP39"/>
    <property type="match status" value="1"/>
</dbReference>
<proteinExistence type="predicted"/>
<dbReference type="Proteomes" id="UP000091926">
    <property type="component" value="Chromosome"/>
</dbReference>
<keyword evidence="1" id="KW-0808">Transferase</keyword>
<organism evidence="1 2">
    <name type="scientific">Bordetella flabilis</name>
    <dbReference type="NCBI Taxonomy" id="463014"/>
    <lineage>
        <taxon>Bacteria</taxon>
        <taxon>Pseudomonadati</taxon>
        <taxon>Pseudomonadota</taxon>
        <taxon>Betaproteobacteria</taxon>
        <taxon>Burkholderiales</taxon>
        <taxon>Alcaligenaceae</taxon>
        <taxon>Bordetella</taxon>
    </lineage>
</organism>
<keyword evidence="2" id="KW-1185">Reference proteome</keyword>
<dbReference type="STRING" id="463014.BAU07_07895"/>
<dbReference type="EMBL" id="CP016172">
    <property type="protein sequence ID" value="ANN80326.1"/>
    <property type="molecule type" value="Genomic_DNA"/>
</dbReference>
<evidence type="ECO:0000313" key="1">
    <source>
        <dbReference type="EMBL" id="ANN80326.1"/>
    </source>
</evidence>
<accession>A0A193GLP6</accession>
<dbReference type="KEGG" id="bfz:BAU07_07895"/>
<keyword evidence="1" id="KW-0489">Methyltransferase</keyword>
<gene>
    <name evidence="1" type="ORF">BAU07_07895</name>
</gene>
<evidence type="ECO:0000313" key="2">
    <source>
        <dbReference type="Proteomes" id="UP000091926"/>
    </source>
</evidence>
<protein>
    <submittedName>
        <fullName evidence="1">Methyltransferase</fullName>
    </submittedName>
</protein>
<name>A0A193GLP6_9BORD</name>
<dbReference type="AlphaFoldDB" id="A0A193GLP6"/>
<reference evidence="1 2" key="1">
    <citation type="submission" date="2016-06" db="EMBL/GenBank/DDBJ databases">
        <title>Complete genome sequences of Bordetella bronchialis and Bordetella flabilis.</title>
        <authorList>
            <person name="LiPuma J.J."/>
            <person name="Spilker T."/>
        </authorList>
    </citation>
    <scope>NUCLEOTIDE SEQUENCE [LARGE SCALE GENOMIC DNA]</scope>
    <source>
        <strain evidence="1 2">AU10664</strain>
    </source>
</reference>
<dbReference type="GO" id="GO:0032259">
    <property type="term" value="P:methylation"/>
    <property type="evidence" value="ECO:0007669"/>
    <property type="project" value="UniProtKB-KW"/>
</dbReference>
<sequence length="170" mass="19260">MEHDLNQPLAPPARRYDAVVCGEALHLLTNPGVALASFRNCLQDGGTLVVTTPNTWHMSARVQYLLRGFYPGFRPSLGKQPGEYITYIPWTFNQLHVFLTHYGFVDITLHDVDEPKPKRAVEHLLAAPARLYGQRKIKQAADSVERAYWQQLSSPQSLYGRWLVVSARMA</sequence>